<dbReference type="SUPFAM" id="SSF47729">
    <property type="entry name" value="IHF-like DNA-binding proteins"/>
    <property type="match status" value="1"/>
</dbReference>
<dbReference type="GO" id="GO:0003677">
    <property type="term" value="F:DNA binding"/>
    <property type="evidence" value="ECO:0007669"/>
    <property type="project" value="UniProtKB-KW"/>
</dbReference>
<proteinExistence type="predicted"/>
<reference evidence="3 4" key="1">
    <citation type="submission" date="2013-04" db="EMBL/GenBank/DDBJ databases">
        <title>The Genome Sequence of Parabacteroides goldsteinii DSM 19448.</title>
        <authorList>
            <consortium name="The Broad Institute Genomics Platform"/>
            <person name="Earl A."/>
            <person name="Ward D."/>
            <person name="Feldgarden M."/>
            <person name="Gevers D."/>
            <person name="Martens E."/>
            <person name="Sakamoto M."/>
            <person name="Benno Y."/>
            <person name="Song Y."/>
            <person name="Liu C."/>
            <person name="Lee J."/>
            <person name="Bolanos M."/>
            <person name="Vaisanen M.L."/>
            <person name="Finegold S.M."/>
            <person name="Walker B."/>
            <person name="Young S."/>
            <person name="Zeng Q."/>
            <person name="Gargeya S."/>
            <person name="Fitzgerald M."/>
            <person name="Haas B."/>
            <person name="Abouelleil A."/>
            <person name="Allen A.W."/>
            <person name="Alvarado L."/>
            <person name="Arachchi H.M."/>
            <person name="Berlin A.M."/>
            <person name="Chapman S.B."/>
            <person name="Gainer-Dewar J."/>
            <person name="Goldberg J."/>
            <person name="Griggs A."/>
            <person name="Gujja S."/>
            <person name="Hansen M."/>
            <person name="Howarth C."/>
            <person name="Imamovic A."/>
            <person name="Ireland A."/>
            <person name="Larimer J."/>
            <person name="McCowan C."/>
            <person name="Murphy C."/>
            <person name="Pearson M."/>
            <person name="Poon T.W."/>
            <person name="Priest M."/>
            <person name="Roberts A."/>
            <person name="Saif S."/>
            <person name="Shea T."/>
            <person name="Sisk P."/>
            <person name="Sykes S."/>
            <person name="Wortman J."/>
            <person name="Nusbaum C."/>
            <person name="Birren B."/>
        </authorList>
    </citation>
    <scope>NUCLEOTIDE SEQUENCE [LARGE SCALE GENOMIC DNA]</scope>
    <source>
        <strain evidence="3 4">DSM 19448</strain>
    </source>
</reference>
<sequence>MAFYKKQKLGKKWYPRAVTGKSPFTTDDVAARLSKISTVSRGDTYAVLANLGDVLADMLSTGQSVRLMGIGTFYLTCQSVGQGVDMPEEVSPRQITAVKVGFIPEYKRGHKGQITEQTLIAEDLEWICLE</sequence>
<dbReference type="InterPro" id="IPR005902">
    <property type="entry name" value="HU_DNA-bd_put"/>
</dbReference>
<dbReference type="STRING" id="927665.HMPREF1535_00167"/>
<dbReference type="EMBL" id="AQHV01000001">
    <property type="protein sequence ID" value="KKB59895.1"/>
    <property type="molecule type" value="Genomic_DNA"/>
</dbReference>
<evidence type="ECO:0000259" key="2">
    <source>
        <dbReference type="Pfam" id="PF18291"/>
    </source>
</evidence>
<comment type="caution">
    <text evidence="3">The sequence shown here is derived from an EMBL/GenBank/DDBJ whole genome shotgun (WGS) entry which is preliminary data.</text>
</comment>
<evidence type="ECO:0000256" key="1">
    <source>
        <dbReference type="ARBA" id="ARBA00023125"/>
    </source>
</evidence>
<dbReference type="Gene3D" id="4.10.520.10">
    <property type="entry name" value="IHF-like DNA-binding proteins"/>
    <property type="match status" value="1"/>
</dbReference>
<dbReference type="NCBIfam" id="TIGR01201">
    <property type="entry name" value="HU_rel"/>
    <property type="match status" value="1"/>
</dbReference>
<evidence type="ECO:0000313" key="4">
    <source>
        <dbReference type="Proteomes" id="UP000033047"/>
    </source>
</evidence>
<dbReference type="Proteomes" id="UP000033047">
    <property type="component" value="Unassembled WGS sequence"/>
</dbReference>
<dbReference type="GeneID" id="69981414"/>
<dbReference type="PATRIC" id="fig|927665.4.peg.164"/>
<feature type="domain" description="HU" evidence="2">
    <location>
        <begin position="10"/>
        <end position="107"/>
    </location>
</feature>
<keyword evidence="1" id="KW-0238">DNA-binding</keyword>
<dbReference type="InterPro" id="IPR041607">
    <property type="entry name" value="HU-HIG"/>
</dbReference>
<protein>
    <recommendedName>
        <fullName evidence="2">HU domain-containing protein</fullName>
    </recommendedName>
</protein>
<dbReference type="Pfam" id="PF18291">
    <property type="entry name" value="HU-HIG"/>
    <property type="match status" value="1"/>
</dbReference>
<name>A0A0F5JQK7_9BACT</name>
<evidence type="ECO:0000313" key="3">
    <source>
        <dbReference type="EMBL" id="KKB59895.1"/>
    </source>
</evidence>
<dbReference type="AlphaFoldDB" id="A0A0F5JQK7"/>
<dbReference type="InterPro" id="IPR010992">
    <property type="entry name" value="IHF-like_DNA-bd_dom_sf"/>
</dbReference>
<organism evidence="3 4">
    <name type="scientific">Parabacteroides goldsteinii DSM 19448 = WAL 12034</name>
    <dbReference type="NCBI Taxonomy" id="927665"/>
    <lineage>
        <taxon>Bacteria</taxon>
        <taxon>Pseudomonadati</taxon>
        <taxon>Bacteroidota</taxon>
        <taxon>Bacteroidia</taxon>
        <taxon>Bacteroidales</taxon>
        <taxon>Tannerellaceae</taxon>
        <taxon>Parabacteroides</taxon>
    </lineage>
</organism>
<dbReference type="HOGENOM" id="CLU_112331_3_0_10"/>
<accession>A0A0F5JQK7</accession>
<gene>
    <name evidence="3" type="ORF">HMPREF1535_00167</name>
</gene>
<dbReference type="RefSeq" id="WP_007658958.1">
    <property type="nucleotide sequence ID" value="NZ_KQ033912.1"/>
</dbReference>